<sequence length="105" mass="10301">MPRIRPEFDAGARGRPTSLATAGRVLTRAGTVVALTAAPLALVTFLLVLGDAPTMDAGLDSAVAATTGPLAMGGGLGWLLHVAVLGVLAGTWVVGAGLVVSGLAD</sequence>
<feature type="transmembrane region" description="Helical" evidence="1">
    <location>
        <begin position="78"/>
        <end position="104"/>
    </location>
</feature>
<gene>
    <name evidence="2" type="ORF">SAMN05216559_1334</name>
</gene>
<dbReference type="AlphaFoldDB" id="A0A1I6KQZ3"/>
<accession>A0A1I6KQZ3</accession>
<name>A0A1I6KQZ3_9EURY</name>
<keyword evidence="1" id="KW-0472">Membrane</keyword>
<proteinExistence type="predicted"/>
<dbReference type="Proteomes" id="UP000199062">
    <property type="component" value="Unassembled WGS sequence"/>
</dbReference>
<evidence type="ECO:0000313" key="2">
    <source>
        <dbReference type="EMBL" id="SFR93614.1"/>
    </source>
</evidence>
<dbReference type="RefSeq" id="WP_089815040.1">
    <property type="nucleotide sequence ID" value="NZ_FOZK01000001.1"/>
</dbReference>
<keyword evidence="1" id="KW-1133">Transmembrane helix</keyword>
<evidence type="ECO:0000313" key="3">
    <source>
        <dbReference type="Proteomes" id="UP000199062"/>
    </source>
</evidence>
<protein>
    <submittedName>
        <fullName evidence="2">Uncharacterized protein</fullName>
    </submittedName>
</protein>
<keyword evidence="3" id="KW-1185">Reference proteome</keyword>
<feature type="transmembrane region" description="Helical" evidence="1">
    <location>
        <begin position="25"/>
        <end position="49"/>
    </location>
</feature>
<evidence type="ECO:0000256" key="1">
    <source>
        <dbReference type="SAM" id="Phobius"/>
    </source>
</evidence>
<reference evidence="2 3" key="1">
    <citation type="submission" date="2016-10" db="EMBL/GenBank/DDBJ databases">
        <authorList>
            <person name="de Groot N.N."/>
        </authorList>
    </citation>
    <scope>NUCLEOTIDE SEQUENCE [LARGE SCALE GENOMIC DNA]</scope>
    <source>
        <strain evidence="2 3">CGMCC 1.10457</strain>
    </source>
</reference>
<keyword evidence="1" id="KW-0812">Transmembrane</keyword>
<dbReference type="EMBL" id="FOZK01000001">
    <property type="protein sequence ID" value="SFR93614.1"/>
    <property type="molecule type" value="Genomic_DNA"/>
</dbReference>
<organism evidence="2 3">
    <name type="scientific">Halomicrobium zhouii</name>
    <dbReference type="NCBI Taxonomy" id="767519"/>
    <lineage>
        <taxon>Archaea</taxon>
        <taxon>Methanobacteriati</taxon>
        <taxon>Methanobacteriota</taxon>
        <taxon>Stenosarchaea group</taxon>
        <taxon>Halobacteria</taxon>
        <taxon>Halobacteriales</taxon>
        <taxon>Haloarculaceae</taxon>
        <taxon>Halomicrobium</taxon>
    </lineage>
</organism>